<dbReference type="Gene3D" id="1.10.8.60">
    <property type="match status" value="1"/>
</dbReference>
<dbReference type="PANTHER" id="PTHR30050">
    <property type="entry name" value="CHROMOSOMAL REPLICATION INITIATOR PROTEIN DNAA"/>
    <property type="match status" value="1"/>
</dbReference>
<keyword evidence="5" id="KW-0446">Lipid-binding</keyword>
<evidence type="ECO:0000256" key="5">
    <source>
        <dbReference type="ARBA" id="ARBA00023121"/>
    </source>
</evidence>
<reference evidence="8" key="1">
    <citation type="journal article" date="2015" name="Nature">
        <title>Complex archaea that bridge the gap between prokaryotes and eukaryotes.</title>
        <authorList>
            <person name="Spang A."/>
            <person name="Saw J.H."/>
            <person name="Jorgensen S.L."/>
            <person name="Zaremba-Niedzwiedzka K."/>
            <person name="Martijn J."/>
            <person name="Lind A.E."/>
            <person name="van Eijk R."/>
            <person name="Schleper C."/>
            <person name="Guy L."/>
            <person name="Ettema T.J."/>
        </authorList>
    </citation>
    <scope>NUCLEOTIDE SEQUENCE</scope>
</reference>
<dbReference type="GO" id="GO:0005524">
    <property type="term" value="F:ATP binding"/>
    <property type="evidence" value="ECO:0007669"/>
    <property type="project" value="UniProtKB-KW"/>
</dbReference>
<dbReference type="Gene3D" id="1.10.1750.10">
    <property type="match status" value="1"/>
</dbReference>
<keyword evidence="6" id="KW-0238">DNA-binding</keyword>
<dbReference type="InterPro" id="IPR020591">
    <property type="entry name" value="Chromosome_initiator_DnaA-like"/>
</dbReference>
<comment type="caution">
    <text evidence="8">The sequence shown here is derived from an EMBL/GenBank/DDBJ whole genome shotgun (WGS) entry which is preliminary data.</text>
</comment>
<accession>A0A0F9IYV4</accession>
<keyword evidence="1" id="KW-0963">Cytoplasm</keyword>
<evidence type="ECO:0000313" key="8">
    <source>
        <dbReference type="EMBL" id="KKL98810.1"/>
    </source>
</evidence>
<dbReference type="AlphaFoldDB" id="A0A0F9IYV4"/>
<gene>
    <name evidence="8" type="ORF">LCGC14_1820710</name>
</gene>
<keyword evidence="2" id="KW-0235">DNA replication</keyword>
<dbReference type="GO" id="GO:0008289">
    <property type="term" value="F:lipid binding"/>
    <property type="evidence" value="ECO:0007669"/>
    <property type="project" value="UniProtKB-KW"/>
</dbReference>
<keyword evidence="3" id="KW-0547">Nucleotide-binding</keyword>
<protein>
    <recommendedName>
        <fullName evidence="7">Chromosomal replication initiator DnaA C-terminal domain-containing protein</fullName>
    </recommendedName>
</protein>
<keyword evidence="4" id="KW-0067">ATP-binding</keyword>
<evidence type="ECO:0000256" key="1">
    <source>
        <dbReference type="ARBA" id="ARBA00022490"/>
    </source>
</evidence>
<dbReference type="GO" id="GO:0006270">
    <property type="term" value="P:DNA replication initiation"/>
    <property type="evidence" value="ECO:0007669"/>
    <property type="project" value="InterPro"/>
</dbReference>
<proteinExistence type="predicted"/>
<evidence type="ECO:0000256" key="6">
    <source>
        <dbReference type="ARBA" id="ARBA00023125"/>
    </source>
</evidence>
<dbReference type="InterPro" id="IPR010921">
    <property type="entry name" value="Trp_repressor/repl_initiator"/>
</dbReference>
<dbReference type="SMART" id="SM00760">
    <property type="entry name" value="Bac_DnaA_C"/>
    <property type="match status" value="1"/>
</dbReference>
<dbReference type="CDD" id="cd06571">
    <property type="entry name" value="Bac_DnaA_C"/>
    <property type="match status" value="1"/>
</dbReference>
<dbReference type="Pfam" id="PF00308">
    <property type="entry name" value="Bac_DnaA"/>
    <property type="match status" value="1"/>
</dbReference>
<dbReference type="PANTHER" id="PTHR30050:SF2">
    <property type="entry name" value="CHROMOSOMAL REPLICATION INITIATOR PROTEIN DNAA"/>
    <property type="match status" value="1"/>
</dbReference>
<evidence type="ECO:0000256" key="3">
    <source>
        <dbReference type="ARBA" id="ARBA00022741"/>
    </source>
</evidence>
<name>A0A0F9IYV4_9ZZZZ</name>
<dbReference type="GO" id="GO:0003688">
    <property type="term" value="F:DNA replication origin binding"/>
    <property type="evidence" value="ECO:0007669"/>
    <property type="project" value="TreeGrafter"/>
</dbReference>
<dbReference type="PRINTS" id="PR00051">
    <property type="entry name" value="DNAA"/>
</dbReference>
<evidence type="ECO:0000256" key="2">
    <source>
        <dbReference type="ARBA" id="ARBA00022705"/>
    </source>
</evidence>
<dbReference type="InterPro" id="IPR027417">
    <property type="entry name" value="P-loop_NTPase"/>
</dbReference>
<dbReference type="GO" id="GO:0005886">
    <property type="term" value="C:plasma membrane"/>
    <property type="evidence" value="ECO:0007669"/>
    <property type="project" value="TreeGrafter"/>
</dbReference>
<organism evidence="8">
    <name type="scientific">marine sediment metagenome</name>
    <dbReference type="NCBI Taxonomy" id="412755"/>
    <lineage>
        <taxon>unclassified sequences</taxon>
        <taxon>metagenomes</taxon>
        <taxon>ecological metagenomes</taxon>
    </lineage>
</organism>
<evidence type="ECO:0000256" key="4">
    <source>
        <dbReference type="ARBA" id="ARBA00022840"/>
    </source>
</evidence>
<dbReference type="GO" id="GO:0006275">
    <property type="term" value="P:regulation of DNA replication"/>
    <property type="evidence" value="ECO:0007669"/>
    <property type="project" value="InterPro"/>
</dbReference>
<dbReference type="SUPFAM" id="SSF48295">
    <property type="entry name" value="TrpR-like"/>
    <property type="match status" value="1"/>
</dbReference>
<sequence>MGKTHLLQGLCNAAGQAPGRARANWKYITAEQFTNEFVHAVRRKKIDQFRKTYRSLDILAIDDVHFLAAKKATQQEFLHTFNTIEGAGKKVVMASDTHPKMLGQLTEQLVSRFMSGMVVRIDPPGKPTRVKILREFAARLSLTPPANVLDYIALHIRGSVRELEGALVKLAALAALAKEPVTLDLARDALAEHLAQTDSAVTLGDIETVVAAFFGITPADLHSTRRTHTVSLARAIAVYLARRHTPMSFPEIGRFMGKNHSSAVLASQRVGRLLADKATCKWMTPAGVKTMPARALLDLLTEQIA</sequence>
<dbReference type="EMBL" id="LAZR01017826">
    <property type="protein sequence ID" value="KKL98810.1"/>
    <property type="molecule type" value="Genomic_DNA"/>
</dbReference>
<evidence type="ECO:0000259" key="7">
    <source>
        <dbReference type="SMART" id="SM00760"/>
    </source>
</evidence>
<dbReference type="InterPro" id="IPR013317">
    <property type="entry name" value="DnaA_dom"/>
</dbReference>
<dbReference type="SUPFAM" id="SSF52540">
    <property type="entry name" value="P-loop containing nucleoside triphosphate hydrolases"/>
    <property type="match status" value="1"/>
</dbReference>
<dbReference type="Gene3D" id="3.40.50.300">
    <property type="entry name" value="P-loop containing nucleotide triphosphate hydrolases"/>
    <property type="match status" value="1"/>
</dbReference>
<dbReference type="InterPro" id="IPR013159">
    <property type="entry name" value="DnaA_C"/>
</dbReference>
<dbReference type="Pfam" id="PF08299">
    <property type="entry name" value="Bac_DnaA_C"/>
    <property type="match status" value="1"/>
</dbReference>
<dbReference type="CDD" id="cd00009">
    <property type="entry name" value="AAA"/>
    <property type="match status" value="1"/>
</dbReference>
<feature type="domain" description="Chromosomal replication initiator DnaA C-terminal" evidence="7">
    <location>
        <begin position="202"/>
        <end position="270"/>
    </location>
</feature>